<dbReference type="AlphaFoldDB" id="W5MH12"/>
<keyword evidence="3" id="KW-1185">Reference proteome</keyword>
<dbReference type="eggNOG" id="ENOG502SCER">
    <property type="taxonomic scope" value="Eukaryota"/>
</dbReference>
<keyword evidence="1" id="KW-1133">Transmembrane helix</keyword>
<reference evidence="2" key="3">
    <citation type="submission" date="2025-09" db="UniProtKB">
        <authorList>
            <consortium name="Ensembl"/>
        </authorList>
    </citation>
    <scope>IDENTIFICATION</scope>
</reference>
<dbReference type="Proteomes" id="UP000018468">
    <property type="component" value="Linkage group LG21"/>
</dbReference>
<evidence type="ECO:0000313" key="2">
    <source>
        <dbReference type="Ensembl" id="ENSLOCP00000007671.1"/>
    </source>
</evidence>
<proteinExistence type="predicted"/>
<dbReference type="Bgee" id="ENSLOCG00000006357">
    <property type="expression patterns" value="Expressed in zone of skin and 11 other cell types or tissues"/>
</dbReference>
<protein>
    <submittedName>
        <fullName evidence="2">Si:dkey-104n9.1</fullName>
    </submittedName>
</protein>
<dbReference type="Ensembl" id="ENSLOCT00000007680.1">
    <property type="protein sequence ID" value="ENSLOCP00000007671.1"/>
    <property type="gene ID" value="ENSLOCG00000006357.1"/>
</dbReference>
<feature type="transmembrane region" description="Helical" evidence="1">
    <location>
        <begin position="41"/>
        <end position="61"/>
    </location>
</feature>
<keyword evidence="1" id="KW-0472">Membrane</keyword>
<feature type="transmembrane region" description="Helical" evidence="1">
    <location>
        <begin position="81"/>
        <end position="100"/>
    </location>
</feature>
<dbReference type="GeneTree" id="ENSGT00740000116956"/>
<feature type="transmembrane region" description="Helical" evidence="1">
    <location>
        <begin position="5"/>
        <end position="21"/>
    </location>
</feature>
<dbReference type="InParanoid" id="W5MH12"/>
<evidence type="ECO:0000313" key="3">
    <source>
        <dbReference type="Proteomes" id="UP000018468"/>
    </source>
</evidence>
<dbReference type="EMBL" id="AHAT01035497">
    <property type="status" value="NOT_ANNOTATED_CDS"/>
    <property type="molecule type" value="Genomic_DNA"/>
</dbReference>
<name>W5MH12_LEPOC</name>
<keyword evidence="1" id="KW-0812">Transmembrane</keyword>
<organism evidence="2 3">
    <name type="scientific">Lepisosteus oculatus</name>
    <name type="common">Spotted gar</name>
    <dbReference type="NCBI Taxonomy" id="7918"/>
    <lineage>
        <taxon>Eukaryota</taxon>
        <taxon>Metazoa</taxon>
        <taxon>Chordata</taxon>
        <taxon>Craniata</taxon>
        <taxon>Vertebrata</taxon>
        <taxon>Euteleostomi</taxon>
        <taxon>Actinopterygii</taxon>
        <taxon>Neopterygii</taxon>
        <taxon>Holostei</taxon>
        <taxon>Semionotiformes</taxon>
        <taxon>Lepisosteidae</taxon>
        <taxon>Lepisosteus</taxon>
    </lineage>
</organism>
<reference evidence="2" key="2">
    <citation type="submission" date="2025-08" db="UniProtKB">
        <authorList>
            <consortium name="Ensembl"/>
        </authorList>
    </citation>
    <scope>IDENTIFICATION</scope>
</reference>
<reference evidence="3" key="1">
    <citation type="submission" date="2011-12" db="EMBL/GenBank/DDBJ databases">
        <title>The Draft Genome of Lepisosteus oculatus.</title>
        <authorList>
            <consortium name="The Broad Institute Genome Assembly &amp; Analysis Group"/>
            <consortium name="Computational R&amp;D Group"/>
            <consortium name="and Sequencing Platform"/>
            <person name="Di Palma F."/>
            <person name="Alfoldi J."/>
            <person name="Johnson J."/>
            <person name="Berlin A."/>
            <person name="Gnerre S."/>
            <person name="Jaffe D."/>
            <person name="MacCallum I."/>
            <person name="Young S."/>
            <person name="Walker B.J."/>
            <person name="Lander E.S."/>
            <person name="Lindblad-Toh K."/>
        </authorList>
    </citation>
    <scope>NUCLEOTIDE SEQUENCE [LARGE SCALE GENOMIC DNA]</scope>
</reference>
<feature type="transmembrane region" description="Helical" evidence="1">
    <location>
        <begin position="112"/>
        <end position="129"/>
    </location>
</feature>
<dbReference type="HOGENOM" id="CLU_1471375_0_0_1"/>
<accession>W5MH12</accession>
<feature type="transmembrane region" description="Helical" evidence="1">
    <location>
        <begin position="141"/>
        <end position="160"/>
    </location>
</feature>
<evidence type="ECO:0000256" key="1">
    <source>
        <dbReference type="SAM" id="Phobius"/>
    </source>
</evidence>
<dbReference type="OMA" id="WAGNSIL"/>
<sequence>PLLDIAVYCFFILGSAAHLLLGRSQVKGLLDLSKSFGDHGFLFLQVDFLATFVFGLLWLAYPDWLLGFQTSGPEDELHLHLTRAFGAMMVGDSFVSLTALGFRSDKDKTSVFVGRTVGTLVLLLFMVYTQTTTSAWTKAHIWFGMVGAGLWTGNSVLGYFTSKESEKLGEEYYKSMSSQRRRTHTK</sequence>